<evidence type="ECO:0000256" key="1">
    <source>
        <dbReference type="SAM" id="Phobius"/>
    </source>
</evidence>
<evidence type="ECO:0000313" key="3">
    <source>
        <dbReference type="Proteomes" id="UP000002296"/>
    </source>
</evidence>
<dbReference type="KEGG" id="tcr:508347.60"/>
<keyword evidence="1" id="KW-0472">Membrane</keyword>
<gene>
    <name evidence="2" type="ORF">Tc00.1047053508347.60</name>
</gene>
<sequence length="455" mass="50047">MFKNDKRMCSAVGIIRLFFFCTSAFSFFLFFLFFFLIYARGVMNAWFYATQAKCEVVFEMKLALYEEACAFLESSCHHDAGDDGDGGISGDGAEAAELLPQLLLMEKMRLEGPLKPPKRTGFLDTIEEQLNAVYNGLEEGYNLNAEDTRVFGHAVFPPHVVTGTDVSDSGTGSSVGPQLYGELTSKGVRQLHRAVLQCLERGGIVAQSEEVKVEEQGTQGPHQPTRHAVVGVDVGSGTGKLLFEWSLLAQRDAMLPAHWAHVGVELAPSRMQIARRAMRGSASLVYSPTRQRWRVKLPCGGAGQQREDEDVKVVLCEADVFTPGLLSNETFVPLADGGTENDAAPGDFNKKLSSHLVVFCCGLGFAEPAVCELCASLERMWQKPHMASSAWQSLTCVFLLRAFTGLRSFPLFRLCTETTGPHDASVGFISTINLNTTWMDEAPAWLLSFRRVCDK</sequence>
<name>Q4DSX8_TRYCC</name>
<dbReference type="RefSeq" id="XP_817476.1">
    <property type="nucleotide sequence ID" value="XM_812383.1"/>
</dbReference>
<protein>
    <recommendedName>
        <fullName evidence="4">Methyltransferase domain containing protein</fullName>
    </recommendedName>
</protein>
<proteinExistence type="predicted"/>
<dbReference type="InParanoid" id="Q4DSX8"/>
<dbReference type="AlphaFoldDB" id="Q4DSX8"/>
<dbReference type="EMBL" id="AAHK01000200">
    <property type="protein sequence ID" value="EAN95625.1"/>
    <property type="molecule type" value="Genomic_DNA"/>
</dbReference>
<reference evidence="2 3" key="1">
    <citation type="journal article" date="2005" name="Science">
        <title>The genome sequence of Trypanosoma cruzi, etiologic agent of Chagas disease.</title>
        <authorList>
            <person name="El-Sayed N.M."/>
            <person name="Myler P.J."/>
            <person name="Bartholomeu D.C."/>
            <person name="Nilsson D."/>
            <person name="Aggarwal G."/>
            <person name="Tran A.N."/>
            <person name="Ghedin E."/>
            <person name="Worthey E.A."/>
            <person name="Delcher A.L."/>
            <person name="Blandin G."/>
            <person name="Westenberger S.J."/>
            <person name="Caler E."/>
            <person name="Cerqueira G.C."/>
            <person name="Branche C."/>
            <person name="Haas B."/>
            <person name="Anupama A."/>
            <person name="Arner E."/>
            <person name="Aslund L."/>
            <person name="Attipoe P."/>
            <person name="Bontempi E."/>
            <person name="Bringaud F."/>
            <person name="Burton P."/>
            <person name="Cadag E."/>
            <person name="Campbell D.A."/>
            <person name="Carrington M."/>
            <person name="Crabtree J."/>
            <person name="Darban H."/>
            <person name="da Silveira J.F."/>
            <person name="de Jong P."/>
            <person name="Edwards K."/>
            <person name="Englund P.T."/>
            <person name="Fazelina G."/>
            <person name="Feldblyum T."/>
            <person name="Ferella M."/>
            <person name="Frasch A.C."/>
            <person name="Gull K."/>
            <person name="Horn D."/>
            <person name="Hou L."/>
            <person name="Huang Y."/>
            <person name="Kindlund E."/>
            <person name="Klingbeil M."/>
            <person name="Kluge S."/>
            <person name="Koo H."/>
            <person name="Lacerda D."/>
            <person name="Levin M.J."/>
            <person name="Lorenzi H."/>
            <person name="Louie T."/>
            <person name="Machado C.R."/>
            <person name="McCulloch R."/>
            <person name="McKenna A."/>
            <person name="Mizuno Y."/>
            <person name="Mottram J.C."/>
            <person name="Nelson S."/>
            <person name="Ochaya S."/>
            <person name="Osoegawa K."/>
            <person name="Pai G."/>
            <person name="Parsons M."/>
            <person name="Pentony M."/>
            <person name="Pettersson U."/>
            <person name="Pop M."/>
            <person name="Ramirez J.L."/>
            <person name="Rinta J."/>
            <person name="Robertson L."/>
            <person name="Salzberg S.L."/>
            <person name="Sanchez D.O."/>
            <person name="Seyler A."/>
            <person name="Sharma R."/>
            <person name="Shetty J."/>
            <person name="Simpson A.J."/>
            <person name="Sisk E."/>
            <person name="Tammi M.T."/>
            <person name="Tarleton R."/>
            <person name="Teixeira S."/>
            <person name="Van Aken S."/>
            <person name="Vogt C."/>
            <person name="Ward P.N."/>
            <person name="Wickstead B."/>
            <person name="Wortman J."/>
            <person name="White O."/>
            <person name="Fraser C.M."/>
            <person name="Stuart K.D."/>
            <person name="Andersson B."/>
        </authorList>
    </citation>
    <scope>NUCLEOTIDE SEQUENCE [LARGE SCALE GENOMIC DNA]</scope>
    <source>
        <strain evidence="2 3">CL Brener</strain>
    </source>
</reference>
<dbReference type="PaxDb" id="353153-Q4DSX8"/>
<keyword evidence="1" id="KW-0812">Transmembrane</keyword>
<evidence type="ECO:0008006" key="4">
    <source>
        <dbReference type="Google" id="ProtNLM"/>
    </source>
</evidence>
<dbReference type="GeneID" id="3549495"/>
<keyword evidence="1" id="KW-1133">Transmembrane helix</keyword>
<keyword evidence="3" id="KW-1185">Reference proteome</keyword>
<comment type="caution">
    <text evidence="2">The sequence shown here is derived from an EMBL/GenBank/DDBJ whole genome shotgun (WGS) entry which is preliminary data.</text>
</comment>
<dbReference type="Proteomes" id="UP000002296">
    <property type="component" value="Unassembled WGS sequence"/>
</dbReference>
<dbReference type="OMA" id="MWRTSHT"/>
<organism evidence="2 3">
    <name type="scientific">Trypanosoma cruzi (strain CL Brener)</name>
    <dbReference type="NCBI Taxonomy" id="353153"/>
    <lineage>
        <taxon>Eukaryota</taxon>
        <taxon>Discoba</taxon>
        <taxon>Euglenozoa</taxon>
        <taxon>Kinetoplastea</taxon>
        <taxon>Metakinetoplastina</taxon>
        <taxon>Trypanosomatida</taxon>
        <taxon>Trypanosomatidae</taxon>
        <taxon>Trypanosoma</taxon>
        <taxon>Schizotrypanum</taxon>
    </lineage>
</organism>
<accession>Q4DSX8</accession>
<evidence type="ECO:0000313" key="2">
    <source>
        <dbReference type="EMBL" id="EAN95625.1"/>
    </source>
</evidence>
<feature type="transmembrane region" description="Helical" evidence="1">
    <location>
        <begin position="12"/>
        <end position="38"/>
    </location>
</feature>